<dbReference type="AlphaFoldDB" id="A0A9W9YQD9"/>
<dbReference type="SUPFAM" id="SSF74788">
    <property type="entry name" value="Cullin repeat-like"/>
    <property type="match status" value="1"/>
</dbReference>
<keyword evidence="3 5" id="KW-0268">Exocytosis</keyword>
<dbReference type="Gene3D" id="1.20.1280.170">
    <property type="entry name" value="Exocyst complex component Exo70"/>
    <property type="match status" value="1"/>
</dbReference>
<evidence type="ECO:0000256" key="1">
    <source>
        <dbReference type="ARBA" id="ARBA00006756"/>
    </source>
</evidence>
<dbReference type="OrthoDB" id="1922221at2759"/>
<feature type="domain" description="Exocyst complex subunit Exo70 C-terminal" evidence="6">
    <location>
        <begin position="2"/>
        <end position="78"/>
    </location>
</feature>
<dbReference type="GO" id="GO:0005546">
    <property type="term" value="F:phosphatidylinositol-4,5-bisphosphate binding"/>
    <property type="evidence" value="ECO:0007669"/>
    <property type="project" value="InterPro"/>
</dbReference>
<proteinExistence type="inferred from homology"/>
<comment type="caution">
    <text evidence="7">The sequence shown here is derived from an EMBL/GenBank/DDBJ whole genome shotgun (WGS) entry which is preliminary data.</text>
</comment>
<dbReference type="EMBL" id="MU827307">
    <property type="protein sequence ID" value="KAJ7362142.1"/>
    <property type="molecule type" value="Genomic_DNA"/>
</dbReference>
<evidence type="ECO:0000256" key="3">
    <source>
        <dbReference type="ARBA" id="ARBA00022483"/>
    </source>
</evidence>
<keyword evidence="8" id="KW-1185">Reference proteome</keyword>
<evidence type="ECO:0000313" key="7">
    <source>
        <dbReference type="EMBL" id="KAJ7362142.1"/>
    </source>
</evidence>
<evidence type="ECO:0000256" key="4">
    <source>
        <dbReference type="ARBA" id="ARBA00026169"/>
    </source>
</evidence>
<gene>
    <name evidence="7" type="primary">EXOC7_2</name>
    <name evidence="7" type="ORF">OS493_013233</name>
</gene>
<evidence type="ECO:0000256" key="2">
    <source>
        <dbReference type="ARBA" id="ARBA00022448"/>
    </source>
</evidence>
<dbReference type="PANTHER" id="PTHR12542">
    <property type="entry name" value="EXOCYST COMPLEX PROTEIN EXO70"/>
    <property type="match status" value="1"/>
</dbReference>
<reference evidence="7" key="1">
    <citation type="submission" date="2023-01" db="EMBL/GenBank/DDBJ databases">
        <title>Genome assembly of the deep-sea coral Lophelia pertusa.</title>
        <authorList>
            <person name="Herrera S."/>
            <person name="Cordes E."/>
        </authorList>
    </citation>
    <scope>NUCLEOTIDE SEQUENCE</scope>
    <source>
        <strain evidence="7">USNM1676648</strain>
        <tissue evidence="7">Polyp</tissue>
    </source>
</reference>
<organism evidence="7 8">
    <name type="scientific">Desmophyllum pertusum</name>
    <dbReference type="NCBI Taxonomy" id="174260"/>
    <lineage>
        <taxon>Eukaryota</taxon>
        <taxon>Metazoa</taxon>
        <taxon>Cnidaria</taxon>
        <taxon>Anthozoa</taxon>
        <taxon>Hexacorallia</taxon>
        <taxon>Scleractinia</taxon>
        <taxon>Caryophylliina</taxon>
        <taxon>Caryophylliidae</taxon>
        <taxon>Desmophyllum</taxon>
    </lineage>
</organism>
<sequence>MIKDKFKGFNTEFEELHQIQKTYAVPDTQLRDQIRDENIKLIFPLYETFRNKYASLSFTKNPEKYVKYTVDEVTAMLKSFFDVSA</sequence>
<evidence type="ECO:0000259" key="6">
    <source>
        <dbReference type="Pfam" id="PF03081"/>
    </source>
</evidence>
<comment type="function">
    <text evidence="5">Component of the exocyst complex involved in the docking of exocytic vesicles with fusion sites on the plasma membrane.</text>
</comment>
<dbReference type="InterPro" id="IPR046364">
    <property type="entry name" value="Exo70_C"/>
</dbReference>
<evidence type="ECO:0000256" key="5">
    <source>
        <dbReference type="RuleBase" id="RU365026"/>
    </source>
</evidence>
<accession>A0A9W9YQD9</accession>
<evidence type="ECO:0000313" key="8">
    <source>
        <dbReference type="Proteomes" id="UP001163046"/>
    </source>
</evidence>
<dbReference type="InterPro" id="IPR016159">
    <property type="entry name" value="Cullin_repeat-like_dom_sf"/>
</dbReference>
<dbReference type="InterPro" id="IPR004140">
    <property type="entry name" value="Exo70"/>
</dbReference>
<comment type="similarity">
    <text evidence="1 5">Belongs to the EXO70 family.</text>
</comment>
<dbReference type="Proteomes" id="UP001163046">
    <property type="component" value="Unassembled WGS sequence"/>
</dbReference>
<dbReference type="GO" id="GO:0000145">
    <property type="term" value="C:exocyst"/>
    <property type="evidence" value="ECO:0007669"/>
    <property type="project" value="InterPro"/>
</dbReference>
<dbReference type="GO" id="GO:0015031">
    <property type="term" value="P:protein transport"/>
    <property type="evidence" value="ECO:0007669"/>
    <property type="project" value="UniProtKB-KW"/>
</dbReference>
<dbReference type="GO" id="GO:0006887">
    <property type="term" value="P:exocytosis"/>
    <property type="evidence" value="ECO:0007669"/>
    <property type="project" value="UniProtKB-KW"/>
</dbReference>
<protein>
    <recommendedName>
        <fullName evidence="4 5">Exocyst complex component 7</fullName>
    </recommendedName>
    <alternativeName>
        <fullName evidence="5">Exocyst complex component Exo70</fullName>
    </alternativeName>
</protein>
<name>A0A9W9YQD9_9CNID</name>
<keyword evidence="5" id="KW-0653">Protein transport</keyword>
<keyword evidence="2 5" id="KW-0813">Transport</keyword>
<dbReference type="Pfam" id="PF03081">
    <property type="entry name" value="Exo70_C"/>
    <property type="match status" value="1"/>
</dbReference>
<dbReference type="PANTHER" id="PTHR12542:SF41">
    <property type="entry name" value="EXOCYST COMPLEX COMPONENT 7"/>
    <property type="match status" value="1"/>
</dbReference>